<protein>
    <submittedName>
        <fullName evidence="6">Extracellular solute-binding protein family 5</fullName>
    </submittedName>
</protein>
<keyword evidence="7" id="KW-1185">Reference proteome</keyword>
<dbReference type="GO" id="GO:1904680">
    <property type="term" value="F:peptide transmembrane transporter activity"/>
    <property type="evidence" value="ECO:0007669"/>
    <property type="project" value="TreeGrafter"/>
</dbReference>
<proteinExistence type="inferred from homology"/>
<dbReference type="GO" id="GO:0030288">
    <property type="term" value="C:outer membrane-bounded periplasmic space"/>
    <property type="evidence" value="ECO:0007669"/>
    <property type="project" value="UniProtKB-ARBA"/>
</dbReference>
<evidence type="ECO:0000256" key="4">
    <source>
        <dbReference type="SAM" id="MobiDB-lite"/>
    </source>
</evidence>
<dbReference type="Gene3D" id="3.10.105.10">
    <property type="entry name" value="Dipeptide-binding Protein, Domain 3"/>
    <property type="match status" value="1"/>
</dbReference>
<dbReference type="PANTHER" id="PTHR30290:SF9">
    <property type="entry name" value="OLIGOPEPTIDE-BINDING PROTEIN APPA"/>
    <property type="match status" value="1"/>
</dbReference>
<feature type="compositionally biased region" description="Gly residues" evidence="4">
    <location>
        <begin position="57"/>
        <end position="67"/>
    </location>
</feature>
<dbReference type="EMBL" id="CP001824">
    <property type="protein sequence ID" value="ACZ40826.1"/>
    <property type="molecule type" value="Genomic_DNA"/>
</dbReference>
<dbReference type="PIRSF" id="PIRSF002741">
    <property type="entry name" value="MppA"/>
    <property type="match status" value="1"/>
</dbReference>
<feature type="compositionally biased region" description="Low complexity" evidence="4">
    <location>
        <begin position="68"/>
        <end position="78"/>
    </location>
</feature>
<dbReference type="HOGENOM" id="CLU_017028_7_3_0"/>
<evidence type="ECO:0000313" key="6">
    <source>
        <dbReference type="EMBL" id="ACZ40826.1"/>
    </source>
</evidence>
<keyword evidence="2" id="KW-0813">Transport</keyword>
<keyword evidence="3" id="KW-0732">Signal</keyword>
<sequence>MGVQDPRAGDAQSVDLLGSQLSRRRLVRLLAAAPVAAGVTSILAACGGGDSTDSNGGDSGSDGGSGGTSTTPSGTADSGSGGSSGEPKQGGRLIIGRSGDSDSLDPQHTIASISWQVFQHIYDPLIGRNLDLEYEGVLAERWEVSEDGKEITFTIRKGIKFHDGTDLTPEAVAFTFTRLMDPATNAPAASWISPLQKTEAIDDSTVKMTLSEAFSPLLGNISSAYFGIISPAAVEKYGEDFGQNPVGTGPYKFKEWIAGESITLERNPDYQNFRTTSENKGAPYLDEIVFRNIPEEQTQVASMETGEINCLLSVPPHQVKNFQDNPDLQVYIPEASTSIAFIEFHMMDPGEEYGQVYKPPFDDVRVRQAVAYAINADEIIESVLDGLATRNYGPMPTGNYGYNPDIKEFGYDYDPEKAKSLLEEAGWVASGNGPRQKDGQPLEVLLWTWNASTQERVAQVIQNQLNQVGFDVKLETMEVATVLARLGQPDDPSHFDLMSWGWSESDLLYMMTDTESGIGWYRPKEYRDLVEEARRVNDLEERGRLYFEAMKIMLRDCAMVPLWSPVNVVGTRAEVKGMKLDGQGYPIYHDIYIES</sequence>
<evidence type="ECO:0000256" key="2">
    <source>
        <dbReference type="ARBA" id="ARBA00022448"/>
    </source>
</evidence>
<dbReference type="GO" id="GO:0015833">
    <property type="term" value="P:peptide transport"/>
    <property type="evidence" value="ECO:0007669"/>
    <property type="project" value="TreeGrafter"/>
</dbReference>
<dbReference type="InterPro" id="IPR039424">
    <property type="entry name" value="SBP_5"/>
</dbReference>
<dbReference type="SUPFAM" id="SSF53850">
    <property type="entry name" value="Periplasmic binding protein-like II"/>
    <property type="match status" value="1"/>
</dbReference>
<dbReference type="InterPro" id="IPR000914">
    <property type="entry name" value="SBP_5_dom"/>
</dbReference>
<dbReference type="InParanoid" id="D1CAI3"/>
<dbReference type="PANTHER" id="PTHR30290">
    <property type="entry name" value="PERIPLASMIC BINDING COMPONENT OF ABC TRANSPORTER"/>
    <property type="match status" value="1"/>
</dbReference>
<dbReference type="eggNOG" id="COG0747">
    <property type="taxonomic scope" value="Bacteria"/>
</dbReference>
<dbReference type="STRING" id="479434.Sthe_3427"/>
<dbReference type="Pfam" id="PF00496">
    <property type="entry name" value="SBP_bac_5"/>
    <property type="match status" value="1"/>
</dbReference>
<dbReference type="GO" id="GO:0043190">
    <property type="term" value="C:ATP-binding cassette (ABC) transporter complex"/>
    <property type="evidence" value="ECO:0007669"/>
    <property type="project" value="InterPro"/>
</dbReference>
<reference evidence="6 7" key="2">
    <citation type="journal article" date="2010" name="Stand. Genomic Sci.">
        <title>Complete genome sequence of Desulfohalobium retbaense type strain (HR(100)).</title>
        <authorList>
            <person name="Spring S."/>
            <person name="Nolan M."/>
            <person name="Lapidus A."/>
            <person name="Glavina Del Rio T."/>
            <person name="Copeland A."/>
            <person name="Tice H."/>
            <person name="Cheng J.F."/>
            <person name="Lucas S."/>
            <person name="Land M."/>
            <person name="Chen F."/>
            <person name="Bruce D."/>
            <person name="Goodwin L."/>
            <person name="Pitluck S."/>
            <person name="Ivanova N."/>
            <person name="Mavromatis K."/>
            <person name="Mikhailova N."/>
            <person name="Pati A."/>
            <person name="Chen A."/>
            <person name="Palaniappan K."/>
            <person name="Hauser L."/>
            <person name="Chang Y.J."/>
            <person name="Jeffries C.D."/>
            <person name="Munk C."/>
            <person name="Kiss H."/>
            <person name="Chain P."/>
            <person name="Han C."/>
            <person name="Brettin T."/>
            <person name="Detter J.C."/>
            <person name="Schuler E."/>
            <person name="Goker M."/>
            <person name="Rohde M."/>
            <person name="Bristow J."/>
            <person name="Eisen J.A."/>
            <person name="Markowitz V."/>
            <person name="Hugenholtz P."/>
            <person name="Kyrpides N.C."/>
            <person name="Klenk H.P."/>
        </authorList>
    </citation>
    <scope>NUCLEOTIDE SEQUENCE [LARGE SCALE GENOMIC DNA]</scope>
    <source>
        <strain evidence="7">ATCC 49802 / DSM 20745 / S 6022</strain>
    </source>
</reference>
<organism evidence="6 7">
    <name type="scientific">Sphaerobacter thermophilus (strain ATCC 49802 / DSM 20745 / KCCM 41009 / NCIMB 13125 / S 6022)</name>
    <dbReference type="NCBI Taxonomy" id="479434"/>
    <lineage>
        <taxon>Bacteria</taxon>
        <taxon>Pseudomonadati</taxon>
        <taxon>Thermomicrobiota</taxon>
        <taxon>Thermomicrobia</taxon>
        <taxon>Sphaerobacterales</taxon>
        <taxon>Sphaerobacterineae</taxon>
        <taxon>Sphaerobacteraceae</taxon>
        <taxon>Sphaerobacter</taxon>
    </lineage>
</organism>
<feature type="domain" description="Solute-binding protein family 5" evidence="5">
    <location>
        <begin position="134"/>
        <end position="505"/>
    </location>
</feature>
<reference evidence="7" key="1">
    <citation type="submission" date="2009-11" db="EMBL/GenBank/DDBJ databases">
        <title>The complete chromosome 2 of Sphaerobacter thermophilus DSM 20745.</title>
        <authorList>
            <person name="Lucas S."/>
            <person name="Copeland A."/>
            <person name="Lapidus A."/>
            <person name="Glavina del Rio T."/>
            <person name="Dalin E."/>
            <person name="Tice H."/>
            <person name="Bruce D."/>
            <person name="Goodwin L."/>
            <person name="Pitluck S."/>
            <person name="Kyrpides N."/>
            <person name="Mavromatis K."/>
            <person name="Ivanova N."/>
            <person name="Mikhailova N."/>
            <person name="LaButti K.M."/>
            <person name="Clum A."/>
            <person name="Sun H.I."/>
            <person name="Brettin T."/>
            <person name="Detter J.C."/>
            <person name="Han C."/>
            <person name="Larimer F."/>
            <person name="Land M."/>
            <person name="Hauser L."/>
            <person name="Markowitz V."/>
            <person name="Cheng J.F."/>
            <person name="Hugenholtz P."/>
            <person name="Woyke T."/>
            <person name="Wu D."/>
            <person name="Steenblock K."/>
            <person name="Schneider S."/>
            <person name="Pukall R."/>
            <person name="Goeker M."/>
            <person name="Klenk H.P."/>
            <person name="Eisen J.A."/>
        </authorList>
    </citation>
    <scope>NUCLEOTIDE SEQUENCE [LARGE SCALE GENOMIC DNA]</scope>
    <source>
        <strain evidence="7">ATCC 49802 / DSM 20745 / S 6022</strain>
    </source>
</reference>
<comment type="similarity">
    <text evidence="1">Belongs to the bacterial solute-binding protein 5 family.</text>
</comment>
<gene>
    <name evidence="6" type="ordered locus">Sthe_3427</name>
</gene>
<feature type="region of interest" description="Disordered" evidence="4">
    <location>
        <begin position="46"/>
        <end position="105"/>
    </location>
</feature>
<dbReference type="InterPro" id="IPR030678">
    <property type="entry name" value="Peptide/Ni-bd"/>
</dbReference>
<evidence type="ECO:0000256" key="1">
    <source>
        <dbReference type="ARBA" id="ARBA00005695"/>
    </source>
</evidence>
<dbReference type="RefSeq" id="WP_012873861.1">
    <property type="nucleotide sequence ID" value="NC_013524.1"/>
</dbReference>
<name>D1CAI3_SPHTD</name>
<evidence type="ECO:0000256" key="3">
    <source>
        <dbReference type="ARBA" id="ARBA00022729"/>
    </source>
</evidence>
<evidence type="ECO:0000313" key="7">
    <source>
        <dbReference type="Proteomes" id="UP000002027"/>
    </source>
</evidence>
<dbReference type="CDD" id="cd00995">
    <property type="entry name" value="PBP2_NikA_DppA_OppA_like"/>
    <property type="match status" value="1"/>
</dbReference>
<evidence type="ECO:0000259" key="5">
    <source>
        <dbReference type="Pfam" id="PF00496"/>
    </source>
</evidence>
<dbReference type="PROSITE" id="PS01040">
    <property type="entry name" value="SBP_BACTERIAL_5"/>
    <property type="match status" value="1"/>
</dbReference>
<dbReference type="AlphaFoldDB" id="D1CAI3"/>
<dbReference type="KEGG" id="sti:Sthe_3427"/>
<dbReference type="Proteomes" id="UP000002027">
    <property type="component" value="Chromosome 2"/>
</dbReference>
<accession>D1CAI3</accession>
<dbReference type="InterPro" id="IPR023765">
    <property type="entry name" value="SBP_5_CS"/>
</dbReference>
<dbReference type="Gene3D" id="3.40.190.10">
    <property type="entry name" value="Periplasmic binding protein-like II"/>
    <property type="match status" value="1"/>
</dbReference>